<keyword evidence="4" id="KW-1185">Reference proteome</keyword>
<name>A0ABZ2M5B3_9BACT</name>
<accession>A0ABZ2M5B3</accession>
<feature type="transmembrane region" description="Helical" evidence="2">
    <location>
        <begin position="399"/>
        <end position="428"/>
    </location>
</feature>
<evidence type="ECO:0000313" key="4">
    <source>
        <dbReference type="Proteomes" id="UP001370348"/>
    </source>
</evidence>
<feature type="transmembrane region" description="Helical" evidence="2">
    <location>
        <begin position="119"/>
        <end position="151"/>
    </location>
</feature>
<keyword evidence="2" id="KW-1133">Transmembrane helix</keyword>
<feature type="transmembrane region" description="Helical" evidence="2">
    <location>
        <begin position="54"/>
        <end position="74"/>
    </location>
</feature>
<feature type="transmembrane region" description="Helical" evidence="2">
    <location>
        <begin position="188"/>
        <end position="205"/>
    </location>
</feature>
<gene>
    <name evidence="3" type="ORF">LZC94_08585</name>
</gene>
<evidence type="ECO:0000256" key="1">
    <source>
        <dbReference type="SAM" id="MobiDB-lite"/>
    </source>
</evidence>
<keyword evidence="2" id="KW-0812">Transmembrane</keyword>
<evidence type="ECO:0000313" key="3">
    <source>
        <dbReference type="EMBL" id="WXB17326.1"/>
    </source>
</evidence>
<dbReference type="Proteomes" id="UP001370348">
    <property type="component" value="Chromosome"/>
</dbReference>
<organism evidence="3 4">
    <name type="scientific">Pendulispora albinea</name>
    <dbReference type="NCBI Taxonomy" id="2741071"/>
    <lineage>
        <taxon>Bacteria</taxon>
        <taxon>Pseudomonadati</taxon>
        <taxon>Myxococcota</taxon>
        <taxon>Myxococcia</taxon>
        <taxon>Myxococcales</taxon>
        <taxon>Sorangiineae</taxon>
        <taxon>Pendulisporaceae</taxon>
        <taxon>Pendulispora</taxon>
    </lineage>
</organism>
<sequence>MTLSPRAAAFTSIALALVYGVILAVLKWVPRYDCMVAMLMLAAVFRLLDGNPRRALALHAITQILLVSFLVHLWTLGYEGRNAIVGGILPVSDSNGYYDDALRLVFGERFLEHSSKRPLFATVLAGFLRLSGSSLRVALLLFALASAWAVARASLEVWRTHGAKSAFVVYAILFFFERRWTGFIQTEQLGLPLGVIGFVLFWRAHARDARGTPGREREWLVYAGLSAISLALMARAGAFFVLPALLWWAARPFSGKERLRVLAMGSAAALAPYAVHSAVLHFVGNGVTFSDYPAIFYGLVHGEDYTYLFQTHPTLAELPVSDRVAATWKIVFDEARAEPLQVLAGFVKSGAGLFTSPYGMFSYVWTNPDDLALEDAAAVRAAMASDGLLGPLLLWRRTFGIYSLLNAGAMGLLGGAFVLGALYALYVVFVRARRDPELSLLRHAMAGVLLSAPFTPPWITSGQQVQTATLAFVAALPAVILGSRRTWPDGASPRTSADAQRGAAPNDARRSRDPLIYVPAVFVGVVASIVAWMRLWPERLPVCAAPGEHLVLPFEGTAVEVEPERSLRFRGKAISDLRFSLGYLGKHNPEIADSVSPYVQAGTVYVSVFDACDARAKIVIDDAHRVELAPSWRKLEATPLASPRVLHAASTSERAP</sequence>
<feature type="region of interest" description="Disordered" evidence="1">
    <location>
        <begin position="487"/>
        <end position="509"/>
    </location>
</feature>
<feature type="transmembrane region" description="Helical" evidence="2">
    <location>
        <begin position="515"/>
        <end position="536"/>
    </location>
</feature>
<feature type="transmembrane region" description="Helical" evidence="2">
    <location>
        <begin position="6"/>
        <end position="25"/>
    </location>
</feature>
<protein>
    <recommendedName>
        <fullName evidence="5">Glycosyltransferase RgtA/B/C/D-like domain-containing protein</fullName>
    </recommendedName>
</protein>
<proteinExistence type="predicted"/>
<feature type="transmembrane region" description="Helical" evidence="2">
    <location>
        <begin position="225"/>
        <end position="249"/>
    </location>
</feature>
<keyword evidence="2" id="KW-0472">Membrane</keyword>
<evidence type="ECO:0008006" key="5">
    <source>
        <dbReference type="Google" id="ProtNLM"/>
    </source>
</evidence>
<dbReference type="EMBL" id="CP089984">
    <property type="protein sequence ID" value="WXB17326.1"/>
    <property type="molecule type" value="Genomic_DNA"/>
</dbReference>
<evidence type="ECO:0000256" key="2">
    <source>
        <dbReference type="SAM" id="Phobius"/>
    </source>
</evidence>
<feature type="transmembrane region" description="Helical" evidence="2">
    <location>
        <begin position="261"/>
        <end position="283"/>
    </location>
</feature>
<reference evidence="3 4" key="1">
    <citation type="submission" date="2021-12" db="EMBL/GenBank/DDBJ databases">
        <title>Discovery of the Pendulisporaceae a myxobacterial family with distinct sporulation behavior and unique specialized metabolism.</title>
        <authorList>
            <person name="Garcia R."/>
            <person name="Popoff A."/>
            <person name="Bader C.D."/>
            <person name="Loehr J."/>
            <person name="Walesch S."/>
            <person name="Walt C."/>
            <person name="Boldt J."/>
            <person name="Bunk B."/>
            <person name="Haeckl F.J.F.P.J."/>
            <person name="Gunesch A.P."/>
            <person name="Birkelbach J."/>
            <person name="Nuebel U."/>
            <person name="Pietschmann T."/>
            <person name="Bach T."/>
            <person name="Mueller R."/>
        </authorList>
    </citation>
    <scope>NUCLEOTIDE SEQUENCE [LARGE SCALE GENOMIC DNA]</scope>
    <source>
        <strain evidence="3 4">MSr11954</strain>
    </source>
</reference>
<feature type="transmembrane region" description="Helical" evidence="2">
    <location>
        <begin position="157"/>
        <end position="176"/>
    </location>
</feature>
<dbReference type="RefSeq" id="WP_394826956.1">
    <property type="nucleotide sequence ID" value="NZ_CP089984.1"/>
</dbReference>